<evidence type="ECO:0000313" key="2">
    <source>
        <dbReference type="EMBL" id="MCB5199782.1"/>
    </source>
</evidence>
<keyword evidence="3" id="KW-1185">Reference proteome</keyword>
<dbReference type="EMBL" id="JAJATZ010000004">
    <property type="protein sequence ID" value="MCB5199782.1"/>
    <property type="molecule type" value="Genomic_DNA"/>
</dbReference>
<feature type="signal peptide" evidence="1">
    <location>
        <begin position="1"/>
        <end position="21"/>
    </location>
</feature>
<keyword evidence="1" id="KW-0732">Signal</keyword>
<feature type="chain" id="PRO_5045565874" description="Secreted protein" evidence="1">
    <location>
        <begin position="22"/>
        <end position="176"/>
    </location>
</feature>
<gene>
    <name evidence="2" type="ORF">LGQ03_11080</name>
</gene>
<dbReference type="Proteomes" id="UP001138961">
    <property type="component" value="Unassembled WGS sequence"/>
</dbReference>
<protein>
    <recommendedName>
        <fullName evidence="4">Secreted protein</fullName>
    </recommendedName>
</protein>
<dbReference type="RefSeq" id="WP_226748442.1">
    <property type="nucleotide sequence ID" value="NZ_JAJATZ010000004.1"/>
</dbReference>
<sequence length="176" mass="20173">MRQAFLLMICVLGFGPGMAQAQAANQACDINDEVFRIEPDGIFPPEIYYEELTTPWDSTQVDICFFNHSDRNVHLRYQNDSGQKVYTPLINDGAQSPILLDKGPSEIRAVNLITRTYIDRYACGTQQVRVCLFLGYFCRWETRTVYCEEQRTEIEEQIVTEIDPGTLIEGLPTLTY</sequence>
<proteinExistence type="predicted"/>
<evidence type="ECO:0000256" key="1">
    <source>
        <dbReference type="SAM" id="SignalP"/>
    </source>
</evidence>
<comment type="caution">
    <text evidence="2">The sequence shown here is derived from an EMBL/GenBank/DDBJ whole genome shotgun (WGS) entry which is preliminary data.</text>
</comment>
<accession>A0ABS8BVM4</accession>
<name>A0ABS8BVM4_9RHOB</name>
<evidence type="ECO:0000313" key="3">
    <source>
        <dbReference type="Proteomes" id="UP001138961"/>
    </source>
</evidence>
<evidence type="ECO:0008006" key="4">
    <source>
        <dbReference type="Google" id="ProtNLM"/>
    </source>
</evidence>
<reference evidence="2" key="1">
    <citation type="submission" date="2021-10" db="EMBL/GenBank/DDBJ databases">
        <title>Loktanella gaetbuli sp. nov., isolated from a tidal flat.</title>
        <authorList>
            <person name="Park S."/>
            <person name="Yoon J.-H."/>
        </authorList>
    </citation>
    <scope>NUCLEOTIDE SEQUENCE</scope>
    <source>
        <strain evidence="2">TSTF-M6</strain>
    </source>
</reference>
<organism evidence="2 3">
    <name type="scientific">Loktanella gaetbuli</name>
    <dbReference type="NCBI Taxonomy" id="2881335"/>
    <lineage>
        <taxon>Bacteria</taxon>
        <taxon>Pseudomonadati</taxon>
        <taxon>Pseudomonadota</taxon>
        <taxon>Alphaproteobacteria</taxon>
        <taxon>Rhodobacterales</taxon>
        <taxon>Roseobacteraceae</taxon>
        <taxon>Loktanella</taxon>
    </lineage>
</organism>